<dbReference type="EMBL" id="FMAF01000041">
    <property type="protein sequence ID" value="SCB51583.1"/>
    <property type="molecule type" value="Genomic_DNA"/>
</dbReference>
<reference evidence="4" key="2">
    <citation type="submission" date="2016-08" db="EMBL/GenBank/DDBJ databases">
        <authorList>
            <person name="Seilhamer J.J."/>
        </authorList>
    </citation>
    <scope>NUCLEOTIDE SEQUENCE [LARGE SCALE GENOMIC DNA]</scope>
    <source>
        <strain evidence="4">P1-7</strain>
    </source>
</reference>
<organism evidence="4 5">
    <name type="scientific">Rhizobium lusitanum</name>
    <dbReference type="NCBI Taxonomy" id="293958"/>
    <lineage>
        <taxon>Bacteria</taxon>
        <taxon>Pseudomonadati</taxon>
        <taxon>Pseudomonadota</taxon>
        <taxon>Alphaproteobacteria</taxon>
        <taxon>Hyphomicrobiales</taxon>
        <taxon>Rhizobiaceae</taxon>
        <taxon>Rhizobium/Agrobacterium group</taxon>
        <taxon>Rhizobium</taxon>
    </lineage>
</organism>
<dbReference type="PANTHER" id="PTHR46112:SF2">
    <property type="entry name" value="XAA-PRO AMINOPEPTIDASE P-RELATED"/>
    <property type="match status" value="1"/>
</dbReference>
<dbReference type="EMBL" id="JACHBG010000044">
    <property type="protein sequence ID" value="MBB6489526.1"/>
    <property type="molecule type" value="Genomic_DNA"/>
</dbReference>
<dbReference type="AlphaFoldDB" id="A0A1C3XH51"/>
<evidence type="ECO:0000313" key="5">
    <source>
        <dbReference type="Proteomes" id="UP000199205"/>
    </source>
</evidence>
<evidence type="ECO:0000259" key="1">
    <source>
        <dbReference type="Pfam" id="PF00557"/>
    </source>
</evidence>
<feature type="domain" description="Creatinase N-terminal" evidence="2">
    <location>
        <begin position="26"/>
        <end position="164"/>
    </location>
</feature>
<proteinExistence type="predicted"/>
<dbReference type="Pfam" id="PF01321">
    <property type="entry name" value="Creatinase_N"/>
    <property type="match status" value="1"/>
</dbReference>
<dbReference type="RefSeq" id="WP_004129006.1">
    <property type="nucleotide sequence ID" value="NZ_FMAF01000041.1"/>
</dbReference>
<dbReference type="PANTHER" id="PTHR46112">
    <property type="entry name" value="AMINOPEPTIDASE"/>
    <property type="match status" value="1"/>
</dbReference>
<dbReference type="Pfam" id="PF00557">
    <property type="entry name" value="Peptidase_M24"/>
    <property type="match status" value="1"/>
</dbReference>
<sequence length="412" mass="45840">MTTTEATPKVQPFKFTAFEQKDYNYRVQRVREKMAQAEIDVLLVTDLSNICYLTGFQTLVSDWYSCLILPAQGNLVLHVCDLEVDLGRVHTNVERIESIMWSRMDEAGTELALIIDSLNSTPKKIGLESRQKGLTPYAYSKLCSAFPNAIVADASGLVTRIRAVKSPTEITYMRKAGLYSVAGLTAAEAIIQEGITDNDIAAAASAGMIRAGSEYFSIDPIIRTGDWHAIVHSSFRRNKIKRGDPIIMEMSGVHERYNAPLYSTAIAGRASDSTRLLSDVALHCLETLYSNLKPRRTMRDVLTSTKCELMSLDARTRLGTRIVGSTLADYLTEKFRSWKAYPVGLAFPPSWPENSIWLAESDQILVPGMCFHACYSFRVFGEVAAGFGDSIAITEEGFEILTPRTKRLLEVF</sequence>
<dbReference type="SUPFAM" id="SSF53092">
    <property type="entry name" value="Creatinase/prolidase N-terminal domain"/>
    <property type="match status" value="1"/>
</dbReference>
<gene>
    <name evidence="4" type="ORF">GA0061101_14111</name>
    <name evidence="3" type="ORF">GGD46_006855</name>
</gene>
<feature type="domain" description="Peptidase M24" evidence="1">
    <location>
        <begin position="172"/>
        <end position="395"/>
    </location>
</feature>
<dbReference type="OrthoDB" id="9761809at2"/>
<dbReference type="Gene3D" id="3.40.350.10">
    <property type="entry name" value="Creatinase/prolidase N-terminal domain"/>
    <property type="match status" value="1"/>
</dbReference>
<evidence type="ECO:0000259" key="2">
    <source>
        <dbReference type="Pfam" id="PF01321"/>
    </source>
</evidence>
<protein>
    <submittedName>
        <fullName evidence="4">Creatinase/Prolidase N-terminal domain-containing protein</fullName>
    </submittedName>
    <submittedName>
        <fullName evidence="3">Xaa-Pro aminopeptidase</fullName>
    </submittedName>
</protein>
<name>A0A1C3XH51_9HYPH</name>
<dbReference type="InterPro" id="IPR000994">
    <property type="entry name" value="Pept_M24"/>
</dbReference>
<keyword evidence="3" id="KW-0031">Aminopeptidase</keyword>
<dbReference type="Gene3D" id="3.90.230.10">
    <property type="entry name" value="Creatinase/methionine aminopeptidase superfamily"/>
    <property type="match status" value="1"/>
</dbReference>
<dbReference type="Proteomes" id="UP000199205">
    <property type="component" value="Unassembled WGS sequence"/>
</dbReference>
<dbReference type="GO" id="GO:0004177">
    <property type="term" value="F:aminopeptidase activity"/>
    <property type="evidence" value="ECO:0007669"/>
    <property type="project" value="UniProtKB-KW"/>
</dbReference>
<dbReference type="InterPro" id="IPR036005">
    <property type="entry name" value="Creatinase/aminopeptidase-like"/>
</dbReference>
<evidence type="ECO:0000313" key="3">
    <source>
        <dbReference type="EMBL" id="MBB6489526.1"/>
    </source>
</evidence>
<reference evidence="3 6" key="3">
    <citation type="submission" date="2020-08" db="EMBL/GenBank/DDBJ databases">
        <title>Genomic Encyclopedia of Type Strains, Phase IV (KMG-V): Genome sequencing to study the core and pangenomes of soil and plant-associated prokaryotes.</title>
        <authorList>
            <person name="Whitman W."/>
        </authorList>
    </citation>
    <scope>NUCLEOTIDE SEQUENCE [LARGE SCALE GENOMIC DNA]</scope>
    <source>
        <strain evidence="3 6">SEMIA 4060</strain>
    </source>
</reference>
<dbReference type="SUPFAM" id="SSF55920">
    <property type="entry name" value="Creatinase/aminopeptidase"/>
    <property type="match status" value="1"/>
</dbReference>
<dbReference type="Proteomes" id="UP000565576">
    <property type="component" value="Unassembled WGS sequence"/>
</dbReference>
<evidence type="ECO:0000313" key="6">
    <source>
        <dbReference type="Proteomes" id="UP000565576"/>
    </source>
</evidence>
<reference evidence="5" key="1">
    <citation type="submission" date="2016-08" db="EMBL/GenBank/DDBJ databases">
        <authorList>
            <person name="Varghese N."/>
            <person name="Submissions Spin"/>
        </authorList>
    </citation>
    <scope>NUCLEOTIDE SEQUENCE [LARGE SCALE GENOMIC DNA]</scope>
    <source>
        <strain evidence="5">P1-7</strain>
    </source>
</reference>
<dbReference type="CDD" id="cd01066">
    <property type="entry name" value="APP_MetAP"/>
    <property type="match status" value="1"/>
</dbReference>
<keyword evidence="3" id="KW-0645">Protease</keyword>
<accession>A0A1C3XH51</accession>
<keyword evidence="3" id="KW-0378">Hydrolase</keyword>
<dbReference type="InterPro" id="IPR029149">
    <property type="entry name" value="Creatin/AminoP/Spt16_N"/>
</dbReference>
<evidence type="ECO:0000313" key="4">
    <source>
        <dbReference type="EMBL" id="SCB51583.1"/>
    </source>
</evidence>
<dbReference type="InterPro" id="IPR000587">
    <property type="entry name" value="Creatinase_N"/>
</dbReference>
<dbReference type="InterPro" id="IPR050659">
    <property type="entry name" value="Peptidase_M24B"/>
</dbReference>